<comment type="caution">
    <text evidence="3">The sequence shown here is derived from an EMBL/GenBank/DDBJ whole genome shotgun (WGS) entry which is preliminary data.</text>
</comment>
<feature type="chain" id="PRO_5045286244" evidence="1">
    <location>
        <begin position="21"/>
        <end position="434"/>
    </location>
</feature>
<reference evidence="4" key="2">
    <citation type="submission" date="2023-07" db="EMBL/GenBank/DDBJ databases">
        <title>Zobellia barbeyronii sp. nov., a new marine flavobacterium, isolated from green and red algae.</title>
        <authorList>
            <person name="Nedashkovskaya O.I."/>
            <person name="Otstavnykh N."/>
            <person name="Zhukova N."/>
            <person name="Guzev K."/>
            <person name="Chausova V."/>
            <person name="Tekutyeva L."/>
            <person name="Mikhailov V."/>
            <person name="Isaeva M."/>
        </authorList>
    </citation>
    <scope>NUCLEOTIDE SEQUENCE [LARGE SCALE GENOMIC DNA]</scope>
    <source>
        <strain evidence="4">KMM 6746</strain>
    </source>
</reference>
<accession>A0ABS5WBC8</accession>
<gene>
    <name evidence="3" type="ORF">HW347_03065</name>
</gene>
<sequence>MKRQYTLIILLVLSIQFASAQFELDGEFKPRTEYRNGFGSIIPDAADAGFGIATRLRLNAGYQTEAFKFYMSLQDVMVWGENRQLKPEDSNNSFSVFQAWADIKLGEGFSTKIGRQMLVYDDQRILGGVDWAMQARNHDAALLKYGKGKFMIDLGLAFNQDFTATTANPGGFQSAGTAYNTTGFFSYKSMQYLYAKHKGEAFSVSGLILNNGFQNFTGEADALVADGVSNLITLGTHLDYKKGNFGAAFNGYLQTGERQNSVDVSGAYLLGLDLSYKVSKGVSLGLGAEIISGNDASTTDKTEAFFPLYGTNHKFNGFMDYFYVGNHANSIGLTDIHASAKFALGETSSLLVKVLNFSGEQELGSGEKSLGTEVDLVFAKNFKGYGLAIGYSQMFASDGMYELKGITEDAAGSVQNWAWVQLTMKPKFLNTAKE</sequence>
<proteinExistence type="predicted"/>
<keyword evidence="1" id="KW-0732">Signal</keyword>
<dbReference type="InterPro" id="IPR025388">
    <property type="entry name" value="Alginate_export_dom"/>
</dbReference>
<dbReference type="Proteomes" id="UP000740413">
    <property type="component" value="Unassembled WGS sequence"/>
</dbReference>
<evidence type="ECO:0000256" key="1">
    <source>
        <dbReference type="SAM" id="SignalP"/>
    </source>
</evidence>
<organism evidence="3 4">
    <name type="scientific">Zobellia barbeyronii</name>
    <dbReference type="NCBI Taxonomy" id="2748009"/>
    <lineage>
        <taxon>Bacteria</taxon>
        <taxon>Pseudomonadati</taxon>
        <taxon>Bacteroidota</taxon>
        <taxon>Flavobacteriia</taxon>
        <taxon>Flavobacteriales</taxon>
        <taxon>Flavobacteriaceae</taxon>
        <taxon>Zobellia</taxon>
    </lineage>
</organism>
<dbReference type="RefSeq" id="WP_214610469.1">
    <property type="nucleotide sequence ID" value="NZ_JACATN010000001.1"/>
</dbReference>
<dbReference type="Pfam" id="PF13372">
    <property type="entry name" value="Alginate_exp"/>
    <property type="match status" value="1"/>
</dbReference>
<evidence type="ECO:0000259" key="2">
    <source>
        <dbReference type="Pfam" id="PF13372"/>
    </source>
</evidence>
<feature type="domain" description="Alginate export" evidence="2">
    <location>
        <begin position="27"/>
        <end position="326"/>
    </location>
</feature>
<evidence type="ECO:0000313" key="4">
    <source>
        <dbReference type="Proteomes" id="UP000740413"/>
    </source>
</evidence>
<evidence type="ECO:0000313" key="3">
    <source>
        <dbReference type="EMBL" id="MBT2160228.1"/>
    </source>
</evidence>
<dbReference type="EMBL" id="JACATN010000001">
    <property type="protein sequence ID" value="MBT2160228.1"/>
    <property type="molecule type" value="Genomic_DNA"/>
</dbReference>
<name>A0ABS5WBC8_9FLAO</name>
<protein>
    <submittedName>
        <fullName evidence="3">Alginate export family protein</fullName>
    </submittedName>
</protein>
<reference evidence="3 4" key="1">
    <citation type="submission" date="2020-06" db="EMBL/GenBank/DDBJ databases">
        <authorList>
            <person name="Isaeva M.P."/>
            <person name="Chernysheva N.Y."/>
        </authorList>
    </citation>
    <scope>NUCLEOTIDE SEQUENCE [LARGE SCALE GENOMIC DNA]</scope>
    <source>
        <strain evidence="3 4">KMM 6746</strain>
    </source>
</reference>
<feature type="signal peptide" evidence="1">
    <location>
        <begin position="1"/>
        <end position="20"/>
    </location>
</feature>
<keyword evidence="4" id="KW-1185">Reference proteome</keyword>